<feature type="signal peptide" evidence="1">
    <location>
        <begin position="1"/>
        <end position="21"/>
    </location>
</feature>
<protein>
    <submittedName>
        <fullName evidence="4">Peptidase M16</fullName>
    </submittedName>
</protein>
<dbReference type="GO" id="GO:0046872">
    <property type="term" value="F:metal ion binding"/>
    <property type="evidence" value="ECO:0007669"/>
    <property type="project" value="InterPro"/>
</dbReference>
<proteinExistence type="predicted"/>
<gene>
    <name evidence="4" type="ORF">GCM10007894_00720</name>
</gene>
<evidence type="ECO:0000313" key="5">
    <source>
        <dbReference type="Proteomes" id="UP001157439"/>
    </source>
</evidence>
<dbReference type="Pfam" id="PF05193">
    <property type="entry name" value="Peptidase_M16_C"/>
    <property type="match status" value="1"/>
</dbReference>
<dbReference type="Proteomes" id="UP001157439">
    <property type="component" value="Unassembled WGS sequence"/>
</dbReference>
<feature type="domain" description="Peptidase M16 N-terminal" evidence="2">
    <location>
        <begin position="62"/>
        <end position="198"/>
    </location>
</feature>
<name>A0AA37TMA3_9GAMM</name>
<accession>A0AA37TMA3</accession>
<organism evidence="4 5">
    <name type="scientific">Paraferrimonas haliotis</name>
    <dbReference type="NCBI Taxonomy" id="2013866"/>
    <lineage>
        <taxon>Bacteria</taxon>
        <taxon>Pseudomonadati</taxon>
        <taxon>Pseudomonadota</taxon>
        <taxon>Gammaproteobacteria</taxon>
        <taxon>Alteromonadales</taxon>
        <taxon>Ferrimonadaceae</taxon>
        <taxon>Paraferrimonas</taxon>
    </lineage>
</organism>
<keyword evidence="1" id="KW-0732">Signal</keyword>
<dbReference type="PROSITE" id="PS51257">
    <property type="entry name" value="PROKAR_LIPOPROTEIN"/>
    <property type="match status" value="1"/>
</dbReference>
<dbReference type="AlphaFoldDB" id="A0AA37TMA3"/>
<evidence type="ECO:0000313" key="4">
    <source>
        <dbReference type="EMBL" id="GLS82095.1"/>
    </source>
</evidence>
<reference evidence="4 5" key="1">
    <citation type="journal article" date="2014" name="Int. J. Syst. Evol. Microbiol.">
        <title>Complete genome sequence of Corynebacterium casei LMG S-19264T (=DSM 44701T), isolated from a smear-ripened cheese.</title>
        <authorList>
            <consortium name="US DOE Joint Genome Institute (JGI-PGF)"/>
            <person name="Walter F."/>
            <person name="Albersmeier A."/>
            <person name="Kalinowski J."/>
            <person name="Ruckert C."/>
        </authorList>
    </citation>
    <scope>NUCLEOTIDE SEQUENCE [LARGE SCALE GENOMIC DNA]</scope>
    <source>
        <strain evidence="4 5">NBRC 112785</strain>
    </source>
</reference>
<dbReference type="InterPro" id="IPR050361">
    <property type="entry name" value="MPP/UQCRC_Complex"/>
</dbReference>
<dbReference type="PANTHER" id="PTHR11851">
    <property type="entry name" value="METALLOPROTEASE"/>
    <property type="match status" value="1"/>
</dbReference>
<dbReference type="Gene3D" id="3.30.830.10">
    <property type="entry name" value="Metalloenzyme, LuxS/M16 peptidase-like"/>
    <property type="match status" value="2"/>
</dbReference>
<feature type="chain" id="PRO_5041208520" evidence="1">
    <location>
        <begin position="22"/>
        <end position="477"/>
    </location>
</feature>
<dbReference type="InterPro" id="IPR011249">
    <property type="entry name" value="Metalloenz_LuxS/M16"/>
</dbReference>
<dbReference type="Pfam" id="PF00675">
    <property type="entry name" value="Peptidase_M16"/>
    <property type="match status" value="1"/>
</dbReference>
<feature type="domain" description="Peptidase M16 C-terminal" evidence="3">
    <location>
        <begin position="206"/>
        <end position="383"/>
    </location>
</feature>
<dbReference type="SUPFAM" id="SSF63411">
    <property type="entry name" value="LuxS/MPP-like metallohydrolase"/>
    <property type="match status" value="2"/>
</dbReference>
<dbReference type="InterPro" id="IPR011765">
    <property type="entry name" value="Pept_M16_N"/>
</dbReference>
<dbReference type="RefSeq" id="WP_095497664.1">
    <property type="nucleotide sequence ID" value="NZ_BSPO01000001.1"/>
</dbReference>
<dbReference type="EMBL" id="BSPO01000001">
    <property type="protein sequence ID" value="GLS82095.1"/>
    <property type="molecule type" value="Genomic_DNA"/>
</dbReference>
<sequence>MKSIVAILASALVVMSGCASQDTNPPSNLQSTASTSKGFSLPAYQQTRLDNGLTVYLMPDAEVPLVNVKAVIRAGAVNDTNPGLADMTAASLSFGAGERSKQDIEQAVDFVGASIDAYAGLEGTVVESSFLKQNDALILPIIADMVIDPSFDAQEFEKAKNRKKAALQQAKESPRAVINQYFMASMYGQHPYGNAIAGEVNRIDDINVSLLRAFHQGFYQPQNSAIVVTGDFDSNTMLAQITQLFGSWKNEADINQPELSGGLKTLNSNQVLLVDKPDARETTFLIGGVGVAKDNPDSVGLSVINTVLGGRFTSWLNDELRVNSGLTYGARSAFVSNGESGVFRISTFTATATTKEAIDLALSTYQRLWSKGLDQATLDSAKAYVKGQFPPRYETAAQRGAFLANMYLYGYDEGYINDFEAKVNALTLENANQLIAKYFPKDNYQFVLIGKADDIRDLAKSYGEVTEVSIATSGFAR</sequence>
<dbReference type="InterPro" id="IPR007863">
    <property type="entry name" value="Peptidase_M16_C"/>
</dbReference>
<evidence type="ECO:0000259" key="3">
    <source>
        <dbReference type="Pfam" id="PF05193"/>
    </source>
</evidence>
<evidence type="ECO:0000256" key="1">
    <source>
        <dbReference type="SAM" id="SignalP"/>
    </source>
</evidence>
<evidence type="ECO:0000259" key="2">
    <source>
        <dbReference type="Pfam" id="PF00675"/>
    </source>
</evidence>
<comment type="caution">
    <text evidence="4">The sequence shown here is derived from an EMBL/GenBank/DDBJ whole genome shotgun (WGS) entry which is preliminary data.</text>
</comment>
<dbReference type="PANTHER" id="PTHR11851:SF224">
    <property type="entry name" value="PROCESSING PROTEASE"/>
    <property type="match status" value="1"/>
</dbReference>
<keyword evidence="5" id="KW-1185">Reference proteome</keyword>